<dbReference type="Proteomes" id="UP000199087">
    <property type="component" value="Unassembled WGS sequence"/>
</dbReference>
<sequence>MKIGVAGTGAVGGYFGAMLQKAGNEVIFLARGNSLKCMVEKGLIVESEAETFSVEGTFTDRYESLSEVDLLLFCVKSTATKEVATKLQPYLKKECVILCFQNGVDNEEILSAIFGKERVIPVSTYIQTFVKEPGVVKQIGFPPRLVIGALEAELSNKVSDLATLFNDAHIETFTSRNILGVKWKKLLWNVTFNPLTALLEVKVGAIFENEGLKQTAIKICQEAIAVARNTNVDIEEDFFETILEQGELARNHDTSMLQDKRNGKAMELESICGYIVKKGKKLNVETPALETIYHLLKYQEEMMKDPFKV</sequence>
<comment type="catalytic activity">
    <reaction evidence="4">
        <text>(R)-pantoate + NADP(+) = 2-dehydropantoate + NADPH + H(+)</text>
        <dbReference type="Rhea" id="RHEA:16233"/>
        <dbReference type="ChEBI" id="CHEBI:11561"/>
        <dbReference type="ChEBI" id="CHEBI:15378"/>
        <dbReference type="ChEBI" id="CHEBI:15980"/>
        <dbReference type="ChEBI" id="CHEBI:57783"/>
        <dbReference type="ChEBI" id="CHEBI:58349"/>
        <dbReference type="EC" id="1.1.1.169"/>
    </reaction>
</comment>
<evidence type="ECO:0000256" key="4">
    <source>
        <dbReference type="RuleBase" id="RU362068"/>
    </source>
</evidence>
<comment type="function">
    <text evidence="4">Catalyzes the NADPH-dependent reduction of ketopantoate into pantoic acid.</text>
</comment>
<gene>
    <name evidence="7" type="primary">panE</name>
    <name evidence="7" type="ORF">BN000_00843</name>
</gene>
<evidence type="ECO:0000259" key="5">
    <source>
        <dbReference type="Pfam" id="PF02558"/>
    </source>
</evidence>
<dbReference type="PANTHER" id="PTHR21708:SF26">
    <property type="entry name" value="2-DEHYDROPANTOATE 2-REDUCTASE"/>
    <property type="match status" value="1"/>
</dbReference>
<keyword evidence="8" id="KW-1185">Reference proteome</keyword>
<evidence type="ECO:0000256" key="2">
    <source>
        <dbReference type="ARBA" id="ARBA00022857"/>
    </source>
</evidence>
<organism evidence="7 8">
    <name type="scientific">Neobacillus massiliamazoniensis</name>
    <dbReference type="NCBI Taxonomy" id="1499688"/>
    <lineage>
        <taxon>Bacteria</taxon>
        <taxon>Bacillati</taxon>
        <taxon>Bacillota</taxon>
        <taxon>Bacilli</taxon>
        <taxon>Bacillales</taxon>
        <taxon>Bacillaceae</taxon>
        <taxon>Neobacillus</taxon>
    </lineage>
</organism>
<dbReference type="InterPro" id="IPR013328">
    <property type="entry name" value="6PGD_dom2"/>
</dbReference>
<comment type="pathway">
    <text evidence="4">Cofactor biosynthesis; (R)-pantothenate biosynthesis; (R)-pantoate from 3-methyl-2-oxobutanoate: step 2/2.</text>
</comment>
<dbReference type="GO" id="GO:0005737">
    <property type="term" value="C:cytoplasm"/>
    <property type="evidence" value="ECO:0007669"/>
    <property type="project" value="TreeGrafter"/>
</dbReference>
<dbReference type="InterPro" id="IPR051402">
    <property type="entry name" value="KPR-Related"/>
</dbReference>
<reference evidence="8" key="1">
    <citation type="submission" date="2015-05" db="EMBL/GenBank/DDBJ databases">
        <authorList>
            <person name="Urmite Genomes"/>
        </authorList>
    </citation>
    <scope>NUCLEOTIDE SEQUENCE [LARGE SCALE GENOMIC DNA]</scope>
    <source>
        <strain evidence="8">LF1</strain>
    </source>
</reference>
<evidence type="ECO:0000256" key="1">
    <source>
        <dbReference type="ARBA" id="ARBA00007870"/>
    </source>
</evidence>
<accession>A0A0U1NT92</accession>
<dbReference type="Pfam" id="PF08546">
    <property type="entry name" value="ApbA_C"/>
    <property type="match status" value="1"/>
</dbReference>
<dbReference type="InterPro" id="IPR013752">
    <property type="entry name" value="KPA_reductase"/>
</dbReference>
<dbReference type="InterPro" id="IPR003710">
    <property type="entry name" value="ApbA"/>
</dbReference>
<dbReference type="EC" id="1.1.1.169" evidence="4"/>
<keyword evidence="3 4" id="KW-0560">Oxidoreductase</keyword>
<dbReference type="InterPro" id="IPR013332">
    <property type="entry name" value="KPR_N"/>
</dbReference>
<dbReference type="SUPFAM" id="SSF51735">
    <property type="entry name" value="NAD(P)-binding Rossmann-fold domains"/>
    <property type="match status" value="1"/>
</dbReference>
<dbReference type="NCBIfam" id="TIGR00745">
    <property type="entry name" value="apbA_panE"/>
    <property type="match status" value="1"/>
</dbReference>
<dbReference type="Gene3D" id="1.10.1040.10">
    <property type="entry name" value="N-(1-d-carboxylethyl)-l-norvaline Dehydrogenase, domain 2"/>
    <property type="match status" value="1"/>
</dbReference>
<dbReference type="AlphaFoldDB" id="A0A0U1NT92"/>
<dbReference type="GO" id="GO:0008677">
    <property type="term" value="F:2-dehydropantoate 2-reductase activity"/>
    <property type="evidence" value="ECO:0007669"/>
    <property type="project" value="UniProtKB-EC"/>
</dbReference>
<dbReference type="InterPro" id="IPR008927">
    <property type="entry name" value="6-PGluconate_DH-like_C_sf"/>
</dbReference>
<evidence type="ECO:0000256" key="3">
    <source>
        <dbReference type="ARBA" id="ARBA00023002"/>
    </source>
</evidence>
<keyword evidence="4" id="KW-0566">Pantothenate biosynthesis</keyword>
<protein>
    <recommendedName>
        <fullName evidence="4">2-dehydropantoate 2-reductase</fullName>
        <ecNumber evidence="4">1.1.1.169</ecNumber>
    </recommendedName>
    <alternativeName>
        <fullName evidence="4">Ketopantoate reductase</fullName>
    </alternativeName>
</protein>
<dbReference type="InterPro" id="IPR036291">
    <property type="entry name" value="NAD(P)-bd_dom_sf"/>
</dbReference>
<dbReference type="EMBL" id="CVRB01000001">
    <property type="protein sequence ID" value="CRK80952.1"/>
    <property type="molecule type" value="Genomic_DNA"/>
</dbReference>
<dbReference type="FunFam" id="1.10.1040.10:FF:000017">
    <property type="entry name" value="2-dehydropantoate 2-reductase"/>
    <property type="match status" value="1"/>
</dbReference>
<dbReference type="Gene3D" id="3.40.50.720">
    <property type="entry name" value="NAD(P)-binding Rossmann-like Domain"/>
    <property type="match status" value="1"/>
</dbReference>
<keyword evidence="2 4" id="KW-0521">NADP</keyword>
<evidence type="ECO:0000313" key="7">
    <source>
        <dbReference type="EMBL" id="CRK80952.1"/>
    </source>
</evidence>
<dbReference type="UniPathway" id="UPA00028">
    <property type="reaction ID" value="UER00004"/>
</dbReference>
<dbReference type="STRING" id="1499688.BN000_00843"/>
<evidence type="ECO:0000313" key="8">
    <source>
        <dbReference type="Proteomes" id="UP000199087"/>
    </source>
</evidence>
<evidence type="ECO:0000259" key="6">
    <source>
        <dbReference type="Pfam" id="PF08546"/>
    </source>
</evidence>
<dbReference type="PANTHER" id="PTHR21708">
    <property type="entry name" value="PROBABLE 2-DEHYDROPANTOATE 2-REDUCTASE"/>
    <property type="match status" value="1"/>
</dbReference>
<name>A0A0U1NT92_9BACI</name>
<feature type="domain" description="Ketopantoate reductase N-terminal" evidence="5">
    <location>
        <begin position="3"/>
        <end position="151"/>
    </location>
</feature>
<dbReference type="OrthoDB" id="9800163at2"/>
<dbReference type="FunFam" id="3.40.50.720:FF:000307">
    <property type="entry name" value="2-dehydropantoate 2-reductase"/>
    <property type="match status" value="1"/>
</dbReference>
<dbReference type="Pfam" id="PF02558">
    <property type="entry name" value="ApbA"/>
    <property type="match status" value="1"/>
</dbReference>
<feature type="domain" description="Ketopantoate reductase C-terminal" evidence="6">
    <location>
        <begin position="177"/>
        <end position="297"/>
    </location>
</feature>
<dbReference type="SUPFAM" id="SSF48179">
    <property type="entry name" value="6-phosphogluconate dehydrogenase C-terminal domain-like"/>
    <property type="match status" value="1"/>
</dbReference>
<dbReference type="RefSeq" id="WP_090631261.1">
    <property type="nucleotide sequence ID" value="NZ_CVRB01000001.1"/>
</dbReference>
<proteinExistence type="inferred from homology"/>
<dbReference type="GO" id="GO:0015940">
    <property type="term" value="P:pantothenate biosynthetic process"/>
    <property type="evidence" value="ECO:0007669"/>
    <property type="project" value="UniProtKB-UniPathway"/>
</dbReference>
<comment type="similarity">
    <text evidence="1 4">Belongs to the ketopantoate reductase family.</text>
</comment>